<reference evidence="3" key="1">
    <citation type="journal article" date="2019" name="Int. J. Syst. Evol. Microbiol.">
        <title>The Global Catalogue of Microorganisms (GCM) 10K type strain sequencing project: providing services to taxonomists for standard genome sequencing and annotation.</title>
        <authorList>
            <consortium name="The Broad Institute Genomics Platform"/>
            <consortium name="The Broad Institute Genome Sequencing Center for Infectious Disease"/>
            <person name="Wu L."/>
            <person name="Ma J."/>
        </authorList>
    </citation>
    <scope>NUCLEOTIDE SEQUENCE [LARGE SCALE GENOMIC DNA]</scope>
    <source>
        <strain evidence="3">CGMCC 1.12478</strain>
    </source>
</reference>
<keyword evidence="1" id="KW-0472">Membrane</keyword>
<evidence type="ECO:0000256" key="1">
    <source>
        <dbReference type="SAM" id="Phobius"/>
    </source>
</evidence>
<keyword evidence="3" id="KW-1185">Reference proteome</keyword>
<evidence type="ECO:0000313" key="3">
    <source>
        <dbReference type="Proteomes" id="UP000645462"/>
    </source>
</evidence>
<accession>A0ABQ1LH21</accession>
<evidence type="ECO:0000313" key="2">
    <source>
        <dbReference type="EMBL" id="GGC24723.1"/>
    </source>
</evidence>
<dbReference type="Proteomes" id="UP000645462">
    <property type="component" value="Unassembled WGS sequence"/>
</dbReference>
<protein>
    <submittedName>
        <fullName evidence="2">Uncharacterized protein</fullName>
    </submittedName>
</protein>
<keyword evidence="1" id="KW-0812">Transmembrane</keyword>
<sequence length="111" mass="12777">MTERTTLLQEVGAAFRDNGLPAAITALIGGFLALLAAVTRRAFTNDAMLERLDRELSQERDRVDRQRTEDRKADADRLERIEADIRAMRDLMFEAFQREHTDRADRIGRTD</sequence>
<dbReference type="RefSeq" id="WP_188484481.1">
    <property type="nucleotide sequence ID" value="NZ_BMFC01000044.1"/>
</dbReference>
<name>A0ABQ1LH21_9RHOB</name>
<gene>
    <name evidence="2" type="ORF">GCM10011363_46460</name>
</gene>
<proteinExistence type="predicted"/>
<feature type="transmembrane region" description="Helical" evidence="1">
    <location>
        <begin position="20"/>
        <end position="38"/>
    </location>
</feature>
<comment type="caution">
    <text evidence="2">The sequence shown here is derived from an EMBL/GenBank/DDBJ whole genome shotgun (WGS) entry which is preliminary data.</text>
</comment>
<dbReference type="EMBL" id="BMFC01000044">
    <property type="protein sequence ID" value="GGC24723.1"/>
    <property type="molecule type" value="Genomic_DNA"/>
</dbReference>
<keyword evidence="1" id="KW-1133">Transmembrane helix</keyword>
<organism evidence="2 3">
    <name type="scientific">Marivita lacus</name>
    <dbReference type="NCBI Taxonomy" id="1323742"/>
    <lineage>
        <taxon>Bacteria</taxon>
        <taxon>Pseudomonadati</taxon>
        <taxon>Pseudomonadota</taxon>
        <taxon>Alphaproteobacteria</taxon>
        <taxon>Rhodobacterales</taxon>
        <taxon>Roseobacteraceae</taxon>
        <taxon>Marivita</taxon>
    </lineage>
</organism>